<dbReference type="PANTHER" id="PTHR13774">
    <property type="entry name" value="PHENAZINE BIOSYNTHESIS PROTEIN"/>
    <property type="match status" value="1"/>
</dbReference>
<sequence length="323" mass="35891">MSEKYPTYIIDAFTSERFAGNQAAVCLIPRVLRDEEYRKVAAEFNLSETAFPIPIDGDFQTASKFSLRWFTPTTEVPLCGHATLGTSHILFHELGNTSSAITFGTKSGELVVKKKGHDSVEMDFPQYAITSVRFVGAPNPFAKFFSEFDAPAHLHDLIECIIPSTINVEGVAYASEAKKLIIVVDKQTTNFEFAEISTIQCPKMKALDPDGNFIRGVIVTLAPANAKNQGFTDSKDEPYDYVCRYFAPWVGITEDPATGSAQCALAPFWSPILGKRDLYVYQSYPNRGAQFRVQLRDSNRLSLVGESVTVLKGELYLNEAVFY</sequence>
<dbReference type="Proteomes" id="UP000053660">
    <property type="component" value="Unassembled WGS sequence"/>
</dbReference>
<evidence type="ECO:0000256" key="3">
    <source>
        <dbReference type="PIRSR" id="PIRSR016184-1"/>
    </source>
</evidence>
<accession>A0A0B1SX27</accession>
<dbReference type="PIRSF" id="PIRSF016184">
    <property type="entry name" value="PhzC_PhzF"/>
    <property type="match status" value="1"/>
</dbReference>
<proteinExistence type="inferred from homology"/>
<dbReference type="NCBIfam" id="TIGR00654">
    <property type="entry name" value="PhzF_family"/>
    <property type="match status" value="1"/>
</dbReference>
<dbReference type="GO" id="GO:0005737">
    <property type="term" value="C:cytoplasm"/>
    <property type="evidence" value="ECO:0007669"/>
    <property type="project" value="TreeGrafter"/>
</dbReference>
<protein>
    <submittedName>
        <fullName evidence="4">Phenazine biosynthesis protein, PhzF family</fullName>
    </submittedName>
</protein>
<dbReference type="Gene3D" id="3.10.310.10">
    <property type="entry name" value="Diaminopimelate Epimerase, Chain A, domain 1"/>
    <property type="match status" value="2"/>
</dbReference>
<name>A0A0B1SX27_OESDE</name>
<dbReference type="PANTHER" id="PTHR13774:SF17">
    <property type="entry name" value="PHENAZINE BIOSYNTHESIS-LIKE DOMAIN-CONTAINING PROTEIN"/>
    <property type="match status" value="1"/>
</dbReference>
<feature type="active site" evidence="3">
    <location>
        <position position="48"/>
    </location>
</feature>
<dbReference type="AlphaFoldDB" id="A0A0B1SX27"/>
<keyword evidence="2" id="KW-0413">Isomerase</keyword>
<dbReference type="InterPro" id="IPR003719">
    <property type="entry name" value="Phenazine_PhzF-like"/>
</dbReference>
<evidence type="ECO:0000256" key="1">
    <source>
        <dbReference type="ARBA" id="ARBA00008270"/>
    </source>
</evidence>
<organism evidence="4 5">
    <name type="scientific">Oesophagostomum dentatum</name>
    <name type="common">Nodular worm</name>
    <dbReference type="NCBI Taxonomy" id="61180"/>
    <lineage>
        <taxon>Eukaryota</taxon>
        <taxon>Metazoa</taxon>
        <taxon>Ecdysozoa</taxon>
        <taxon>Nematoda</taxon>
        <taxon>Chromadorea</taxon>
        <taxon>Rhabditida</taxon>
        <taxon>Rhabditina</taxon>
        <taxon>Rhabditomorpha</taxon>
        <taxon>Strongyloidea</taxon>
        <taxon>Strongylidae</taxon>
        <taxon>Oesophagostomum</taxon>
    </lineage>
</organism>
<dbReference type="EMBL" id="KN553675">
    <property type="protein sequence ID" value="KHJ89863.1"/>
    <property type="molecule type" value="Genomic_DNA"/>
</dbReference>
<gene>
    <name evidence="4" type="ORF">OESDEN_10302</name>
</gene>
<dbReference type="Pfam" id="PF02567">
    <property type="entry name" value="PhzC-PhzF"/>
    <property type="match status" value="2"/>
</dbReference>
<evidence type="ECO:0000313" key="4">
    <source>
        <dbReference type="EMBL" id="KHJ89863.1"/>
    </source>
</evidence>
<evidence type="ECO:0000313" key="5">
    <source>
        <dbReference type="Proteomes" id="UP000053660"/>
    </source>
</evidence>
<dbReference type="GO" id="GO:0016853">
    <property type="term" value="F:isomerase activity"/>
    <property type="evidence" value="ECO:0007669"/>
    <property type="project" value="UniProtKB-KW"/>
</dbReference>
<keyword evidence="5" id="KW-1185">Reference proteome</keyword>
<dbReference type="SUPFAM" id="SSF54506">
    <property type="entry name" value="Diaminopimelate epimerase-like"/>
    <property type="match status" value="1"/>
</dbReference>
<dbReference type="OrthoDB" id="75169at2759"/>
<evidence type="ECO:0000256" key="2">
    <source>
        <dbReference type="ARBA" id="ARBA00023235"/>
    </source>
</evidence>
<comment type="similarity">
    <text evidence="1">Belongs to the PhzF family.</text>
</comment>
<reference evidence="4 5" key="1">
    <citation type="submission" date="2014-03" db="EMBL/GenBank/DDBJ databases">
        <title>Draft genome of the hookworm Oesophagostomum dentatum.</title>
        <authorList>
            <person name="Mitreva M."/>
        </authorList>
    </citation>
    <scope>NUCLEOTIDE SEQUENCE [LARGE SCALE GENOMIC DNA]</scope>
    <source>
        <strain evidence="4 5">OD-Hann</strain>
    </source>
</reference>